<evidence type="ECO:0000259" key="4">
    <source>
        <dbReference type="PROSITE" id="PS50110"/>
    </source>
</evidence>
<dbReference type="Pfam" id="PF00072">
    <property type="entry name" value="Response_reg"/>
    <property type="match status" value="1"/>
</dbReference>
<reference evidence="6" key="2">
    <citation type="journal article" date="2021" name="PeerJ">
        <title>Extensive microbial diversity within the chicken gut microbiome revealed by metagenomics and culture.</title>
        <authorList>
            <person name="Gilroy R."/>
            <person name="Ravi A."/>
            <person name="Getino M."/>
            <person name="Pursley I."/>
            <person name="Horton D.L."/>
            <person name="Alikhan N.F."/>
            <person name="Baker D."/>
            <person name="Gharbi K."/>
            <person name="Hall N."/>
            <person name="Watson M."/>
            <person name="Adriaenssens E.M."/>
            <person name="Foster-Nyarko E."/>
            <person name="Jarju S."/>
            <person name="Secka A."/>
            <person name="Antonio M."/>
            <person name="Oren A."/>
            <person name="Chaudhuri R.R."/>
            <person name="La Ragione R."/>
            <person name="Hildebrand F."/>
            <person name="Pallen M.J."/>
        </authorList>
    </citation>
    <scope>NUCLEOTIDE SEQUENCE</scope>
    <source>
        <strain evidence="6">CHK178-757</strain>
    </source>
</reference>
<dbReference type="InterPro" id="IPR007492">
    <property type="entry name" value="LytTR_DNA-bd_dom"/>
</dbReference>
<evidence type="ECO:0000256" key="1">
    <source>
        <dbReference type="ARBA" id="ARBA00018672"/>
    </source>
</evidence>
<proteinExistence type="predicted"/>
<keyword evidence="3" id="KW-0597">Phosphoprotein</keyword>
<evidence type="ECO:0000256" key="2">
    <source>
        <dbReference type="ARBA" id="ARBA00024867"/>
    </source>
</evidence>
<dbReference type="PANTHER" id="PTHR37299">
    <property type="entry name" value="TRANSCRIPTIONAL REGULATOR-RELATED"/>
    <property type="match status" value="1"/>
</dbReference>
<dbReference type="PROSITE" id="PS50930">
    <property type="entry name" value="HTH_LYTTR"/>
    <property type="match status" value="1"/>
</dbReference>
<dbReference type="Proteomes" id="UP000823927">
    <property type="component" value="Unassembled WGS sequence"/>
</dbReference>
<evidence type="ECO:0000313" key="7">
    <source>
        <dbReference type="Proteomes" id="UP000823927"/>
    </source>
</evidence>
<comment type="function">
    <text evidence="2">May play the central regulatory role in sporulation. It may be an element of the effector pathway responsible for the activation of sporulation genes in response to nutritional stress. Spo0A may act in concert with spo0H (a sigma factor) to control the expression of some genes that are critical to the sporulation process.</text>
</comment>
<dbReference type="Pfam" id="PF04397">
    <property type="entry name" value="LytTR"/>
    <property type="match status" value="1"/>
</dbReference>
<sequence>MEKNCRIAVCDDAPEDIQYVKAMTQRWGQSRQIAVQIETFPSAESFLFQYAEDKSFDILLLDIEMAAMDGVTMARQVRRDNETVQIIFITGYSDYIAEGYEVEALHYLMKPVHEEKLFQVLDRAMQKLEKDARCLNLELSGEMVRIPLYTIRYLDVYKNYVTIHAREDYTVKRTLGAFEEELDSGFFRAGRSMIVNLKYIRRVTKKEVYLSDGTVLPLPRGVYEALNRAIINGG</sequence>
<dbReference type="SMART" id="SM00850">
    <property type="entry name" value="LytTR"/>
    <property type="match status" value="1"/>
</dbReference>
<dbReference type="SMART" id="SM00448">
    <property type="entry name" value="REC"/>
    <property type="match status" value="1"/>
</dbReference>
<evidence type="ECO:0000256" key="3">
    <source>
        <dbReference type="PROSITE-ProRule" id="PRU00169"/>
    </source>
</evidence>
<gene>
    <name evidence="6" type="ORF">IAB46_11885</name>
</gene>
<feature type="modified residue" description="4-aspartylphosphate" evidence="3">
    <location>
        <position position="62"/>
    </location>
</feature>
<dbReference type="GO" id="GO:0003677">
    <property type="term" value="F:DNA binding"/>
    <property type="evidence" value="ECO:0007669"/>
    <property type="project" value="InterPro"/>
</dbReference>
<reference evidence="6" key="1">
    <citation type="submission" date="2020-10" db="EMBL/GenBank/DDBJ databases">
        <authorList>
            <person name="Gilroy R."/>
        </authorList>
    </citation>
    <scope>NUCLEOTIDE SEQUENCE</scope>
    <source>
        <strain evidence="6">CHK178-757</strain>
    </source>
</reference>
<dbReference type="InterPro" id="IPR011006">
    <property type="entry name" value="CheY-like_superfamily"/>
</dbReference>
<evidence type="ECO:0000259" key="5">
    <source>
        <dbReference type="PROSITE" id="PS50930"/>
    </source>
</evidence>
<dbReference type="EMBL" id="DVIT01000047">
    <property type="protein sequence ID" value="HIS48230.1"/>
    <property type="molecule type" value="Genomic_DNA"/>
</dbReference>
<feature type="domain" description="Response regulatory" evidence="4">
    <location>
        <begin position="6"/>
        <end position="125"/>
    </location>
</feature>
<dbReference type="Gene3D" id="2.40.50.1020">
    <property type="entry name" value="LytTr DNA-binding domain"/>
    <property type="match status" value="1"/>
</dbReference>
<accession>A0A9D1F690</accession>
<evidence type="ECO:0000313" key="6">
    <source>
        <dbReference type="EMBL" id="HIS48230.1"/>
    </source>
</evidence>
<dbReference type="InterPro" id="IPR001789">
    <property type="entry name" value="Sig_transdc_resp-reg_receiver"/>
</dbReference>
<dbReference type="GO" id="GO:0000156">
    <property type="term" value="F:phosphorelay response regulator activity"/>
    <property type="evidence" value="ECO:0007669"/>
    <property type="project" value="InterPro"/>
</dbReference>
<dbReference type="PANTHER" id="PTHR37299:SF1">
    <property type="entry name" value="STAGE 0 SPORULATION PROTEIN A HOMOLOG"/>
    <property type="match status" value="1"/>
</dbReference>
<dbReference type="Gene3D" id="3.40.50.2300">
    <property type="match status" value="1"/>
</dbReference>
<dbReference type="PROSITE" id="PS50110">
    <property type="entry name" value="RESPONSE_REGULATORY"/>
    <property type="match status" value="1"/>
</dbReference>
<dbReference type="InterPro" id="IPR046947">
    <property type="entry name" value="LytR-like"/>
</dbReference>
<organism evidence="6 7">
    <name type="scientific">Candidatus Scybalocola faecigallinarum</name>
    <dbReference type="NCBI Taxonomy" id="2840941"/>
    <lineage>
        <taxon>Bacteria</taxon>
        <taxon>Bacillati</taxon>
        <taxon>Bacillota</taxon>
        <taxon>Clostridia</taxon>
        <taxon>Lachnospirales</taxon>
        <taxon>Lachnospiraceae</taxon>
        <taxon>Lachnospiraceae incertae sedis</taxon>
        <taxon>Candidatus Scybalocola (ex Gilroy et al. 2021)</taxon>
    </lineage>
</organism>
<name>A0A9D1F690_9FIRM</name>
<comment type="caution">
    <text evidence="6">The sequence shown here is derived from an EMBL/GenBank/DDBJ whole genome shotgun (WGS) entry which is preliminary data.</text>
</comment>
<dbReference type="AlphaFoldDB" id="A0A9D1F690"/>
<dbReference type="SUPFAM" id="SSF52172">
    <property type="entry name" value="CheY-like"/>
    <property type="match status" value="1"/>
</dbReference>
<feature type="domain" description="HTH LytTR-type" evidence="5">
    <location>
        <begin position="135"/>
        <end position="232"/>
    </location>
</feature>
<protein>
    <recommendedName>
        <fullName evidence="1">Stage 0 sporulation protein A homolog</fullName>
    </recommendedName>
</protein>